<keyword evidence="5" id="KW-0235">DNA replication</keyword>
<dbReference type="GO" id="GO:0009360">
    <property type="term" value="C:DNA polymerase III complex"/>
    <property type="evidence" value="ECO:0007669"/>
    <property type="project" value="InterPro"/>
</dbReference>
<dbReference type="InterPro" id="IPR050238">
    <property type="entry name" value="DNA_Rep/Repair_Clamp_Loader"/>
</dbReference>
<dbReference type="Gene3D" id="3.40.50.300">
    <property type="entry name" value="P-loop containing nucleotide triphosphate hydrolases"/>
    <property type="match status" value="1"/>
</dbReference>
<dbReference type="EC" id="2.7.7.7" evidence="1"/>
<dbReference type="Pfam" id="PF13177">
    <property type="entry name" value="DNA_pol3_delta2"/>
    <property type="match status" value="1"/>
</dbReference>
<dbReference type="InterPro" id="IPR027417">
    <property type="entry name" value="P-loop_NTPase"/>
</dbReference>
<dbReference type="SUPFAM" id="SSF52540">
    <property type="entry name" value="P-loop containing nucleoside triphosphate hydrolases"/>
    <property type="match status" value="1"/>
</dbReference>
<dbReference type="EMBL" id="MOMC01000052">
    <property type="protein sequence ID" value="ONH26230.1"/>
    <property type="molecule type" value="Genomic_DNA"/>
</dbReference>
<evidence type="ECO:0000313" key="11">
    <source>
        <dbReference type="Proteomes" id="UP000188929"/>
    </source>
</evidence>
<name>A0A1V2I5J7_9ACTN</name>
<evidence type="ECO:0000256" key="2">
    <source>
        <dbReference type="ARBA" id="ARBA00014363"/>
    </source>
</evidence>
<comment type="caution">
    <text evidence="10">The sequence shown here is derived from an EMBL/GenBank/DDBJ whole genome shotgun (WGS) entry which is preliminary data.</text>
</comment>
<comment type="catalytic activity">
    <reaction evidence="7">
        <text>DNA(n) + a 2'-deoxyribonucleoside 5'-triphosphate = DNA(n+1) + diphosphate</text>
        <dbReference type="Rhea" id="RHEA:22508"/>
        <dbReference type="Rhea" id="RHEA-COMP:17339"/>
        <dbReference type="Rhea" id="RHEA-COMP:17340"/>
        <dbReference type="ChEBI" id="CHEBI:33019"/>
        <dbReference type="ChEBI" id="CHEBI:61560"/>
        <dbReference type="ChEBI" id="CHEBI:173112"/>
        <dbReference type="EC" id="2.7.7.7"/>
    </reaction>
</comment>
<evidence type="ECO:0000256" key="3">
    <source>
        <dbReference type="ARBA" id="ARBA00022679"/>
    </source>
</evidence>
<protein>
    <recommendedName>
        <fullName evidence="2">DNA polymerase III subunit delta'</fullName>
        <ecNumber evidence="1">2.7.7.7</ecNumber>
    </recommendedName>
</protein>
<dbReference type="GO" id="GO:0006261">
    <property type="term" value="P:DNA-templated DNA replication"/>
    <property type="evidence" value="ECO:0007669"/>
    <property type="project" value="TreeGrafter"/>
</dbReference>
<dbReference type="PANTHER" id="PTHR11669">
    <property type="entry name" value="REPLICATION FACTOR C / DNA POLYMERASE III GAMMA-TAU SUBUNIT"/>
    <property type="match status" value="1"/>
</dbReference>
<gene>
    <name evidence="10" type="ORF">BL253_25185</name>
</gene>
<evidence type="ECO:0000313" key="10">
    <source>
        <dbReference type="EMBL" id="ONH26230.1"/>
    </source>
</evidence>
<evidence type="ECO:0000259" key="9">
    <source>
        <dbReference type="Pfam" id="PF09115"/>
    </source>
</evidence>
<evidence type="ECO:0000256" key="7">
    <source>
        <dbReference type="ARBA" id="ARBA00049244"/>
    </source>
</evidence>
<keyword evidence="4" id="KW-0548">Nucleotidyltransferase</keyword>
<feature type="domain" description="DNA polymerase III delta subunit C-terminal" evidence="9">
    <location>
        <begin position="370"/>
        <end position="441"/>
    </location>
</feature>
<evidence type="ECO:0000256" key="1">
    <source>
        <dbReference type="ARBA" id="ARBA00012417"/>
    </source>
</evidence>
<proteinExistence type="predicted"/>
<dbReference type="Pfam" id="PF09115">
    <property type="entry name" value="DNApol3-delta_C"/>
    <property type="match status" value="1"/>
</dbReference>
<evidence type="ECO:0000256" key="8">
    <source>
        <dbReference type="SAM" id="MobiDB-lite"/>
    </source>
</evidence>
<dbReference type="RefSeq" id="WP_076819822.1">
    <property type="nucleotide sequence ID" value="NZ_MOMC01000052.1"/>
</dbReference>
<dbReference type="GO" id="GO:0003677">
    <property type="term" value="F:DNA binding"/>
    <property type="evidence" value="ECO:0007669"/>
    <property type="project" value="InterPro"/>
</dbReference>
<feature type="region of interest" description="Disordered" evidence="8">
    <location>
        <begin position="310"/>
        <end position="330"/>
    </location>
</feature>
<accession>A0A1V2I5J7</accession>
<keyword evidence="11" id="KW-1185">Reference proteome</keyword>
<reference evidence="11" key="1">
    <citation type="submission" date="2016-10" db="EMBL/GenBank/DDBJ databases">
        <title>Frankia sp. NRRL B-16386 Genome sequencing.</title>
        <authorList>
            <person name="Ghodhbane-Gtari F."/>
            <person name="Swanson E."/>
            <person name="Gueddou A."/>
            <person name="Hezbri K."/>
            <person name="Ktari K."/>
            <person name="Nouioui I."/>
            <person name="Morris K."/>
            <person name="Simpson S."/>
            <person name="Abebe-Akele F."/>
            <person name="Thomas K."/>
            <person name="Gtari M."/>
            <person name="Tisa L.S."/>
        </authorList>
    </citation>
    <scope>NUCLEOTIDE SEQUENCE [LARGE SCALE GENOMIC DNA]</scope>
    <source>
        <strain evidence="11">NRRL B-16386</strain>
    </source>
</reference>
<organism evidence="10 11">
    <name type="scientific">Pseudofrankia asymbiotica</name>
    <dbReference type="NCBI Taxonomy" id="1834516"/>
    <lineage>
        <taxon>Bacteria</taxon>
        <taxon>Bacillati</taxon>
        <taxon>Actinomycetota</taxon>
        <taxon>Actinomycetes</taxon>
        <taxon>Frankiales</taxon>
        <taxon>Frankiaceae</taxon>
        <taxon>Pseudofrankia</taxon>
    </lineage>
</organism>
<dbReference type="OrthoDB" id="9809531at2"/>
<keyword evidence="6" id="KW-0239">DNA-directed DNA polymerase</keyword>
<dbReference type="Proteomes" id="UP000188929">
    <property type="component" value="Unassembled WGS sequence"/>
</dbReference>
<dbReference type="PANTHER" id="PTHR11669:SF8">
    <property type="entry name" value="DNA POLYMERASE III SUBUNIT DELTA"/>
    <property type="match status" value="1"/>
</dbReference>
<dbReference type="STRING" id="1834516.BL253_25185"/>
<dbReference type="GO" id="GO:0003887">
    <property type="term" value="F:DNA-directed DNA polymerase activity"/>
    <property type="evidence" value="ECO:0007669"/>
    <property type="project" value="UniProtKB-KW"/>
</dbReference>
<evidence type="ECO:0000256" key="6">
    <source>
        <dbReference type="ARBA" id="ARBA00022932"/>
    </source>
</evidence>
<dbReference type="InterPro" id="IPR015199">
    <property type="entry name" value="DNA_pol_III_delta_C"/>
</dbReference>
<sequence length="445" mass="45447">MSVWEALTGQDAVVDTLATAAAAAALIGGPDGAIAAARAGMTHSWLFTGPSGAGRVDAARAFAAALSCERASAARAAEAANAPDAAEAAGTAGEPGVPDEPVGPSGCGECVGCHTVLTDTAADLRTVRAEGLSLGVQDVRALVRDAASAPTSGRYRILLIEEADRLTDSAANALLKALEEPAERSVFLLCAPSVDDVIPTIRSRCRVVALRLPSVDDIVNALLRDGVDGRTAHVAARASQGHLGRARLLAVDERARAGRAQVLAVPGRLGRAADCLSAAADLVAAANADADTANTERDEAETEALRTALGVGATSSGATGRSKRATKAAPKARTMMIRGAAGALKDLEKSQKSRGRRTVLDSLDRTLLDLAGLYRDVLAHQLGATVDPVNPDAAAEISRLAATATPERTLRRLEAVLATRDSLAANPGLVAQLAVESLTLALRDA</sequence>
<evidence type="ECO:0000256" key="5">
    <source>
        <dbReference type="ARBA" id="ARBA00022705"/>
    </source>
</evidence>
<evidence type="ECO:0000256" key="4">
    <source>
        <dbReference type="ARBA" id="ARBA00022695"/>
    </source>
</evidence>
<dbReference type="NCBIfam" id="NF005926">
    <property type="entry name" value="PRK07940.1"/>
    <property type="match status" value="1"/>
</dbReference>
<dbReference type="AlphaFoldDB" id="A0A1V2I5J7"/>
<keyword evidence="3" id="KW-0808">Transferase</keyword>